<dbReference type="AlphaFoldDB" id="A0AAN9JRC4"/>
<keyword evidence="4" id="KW-0547">Nucleotide-binding</keyword>
<dbReference type="EMBL" id="JAYKXN010000003">
    <property type="protein sequence ID" value="KAK7302668.1"/>
    <property type="molecule type" value="Genomic_DNA"/>
</dbReference>
<comment type="catalytic activity">
    <reaction evidence="7">
        <text>L-threonyl-[protein] + ATP = O-phospho-L-threonyl-[protein] + ADP + H(+)</text>
        <dbReference type="Rhea" id="RHEA:46608"/>
        <dbReference type="Rhea" id="RHEA-COMP:11060"/>
        <dbReference type="Rhea" id="RHEA-COMP:11605"/>
        <dbReference type="ChEBI" id="CHEBI:15378"/>
        <dbReference type="ChEBI" id="CHEBI:30013"/>
        <dbReference type="ChEBI" id="CHEBI:30616"/>
        <dbReference type="ChEBI" id="CHEBI:61977"/>
        <dbReference type="ChEBI" id="CHEBI:456216"/>
        <dbReference type="EC" id="2.7.11.1"/>
    </reaction>
</comment>
<evidence type="ECO:0000256" key="1">
    <source>
        <dbReference type="ARBA" id="ARBA00012513"/>
    </source>
</evidence>
<evidence type="ECO:0000256" key="7">
    <source>
        <dbReference type="ARBA" id="ARBA00047899"/>
    </source>
</evidence>
<keyword evidence="2" id="KW-0723">Serine/threonine-protein kinase</keyword>
<evidence type="ECO:0000256" key="4">
    <source>
        <dbReference type="ARBA" id="ARBA00022741"/>
    </source>
</evidence>
<evidence type="ECO:0000256" key="2">
    <source>
        <dbReference type="ARBA" id="ARBA00022527"/>
    </source>
</evidence>
<comment type="caution">
    <text evidence="11">The sequence shown here is derived from an EMBL/GenBank/DDBJ whole genome shotgun (WGS) entry which is preliminary data.</text>
</comment>
<evidence type="ECO:0000313" key="11">
    <source>
        <dbReference type="EMBL" id="KAK7302668.1"/>
    </source>
</evidence>
<evidence type="ECO:0000256" key="6">
    <source>
        <dbReference type="ARBA" id="ARBA00022840"/>
    </source>
</evidence>
<dbReference type="Gene3D" id="1.10.510.10">
    <property type="entry name" value="Transferase(Phosphotransferase) domain 1"/>
    <property type="match status" value="2"/>
</dbReference>
<dbReference type="PANTHER" id="PTHR27006">
    <property type="entry name" value="PROMASTIGOTE SURFACE ANTIGEN PROTEIN PSA"/>
    <property type="match status" value="1"/>
</dbReference>
<gene>
    <name evidence="11" type="ORF">RJT34_13561</name>
</gene>
<dbReference type="InterPro" id="IPR001245">
    <property type="entry name" value="Ser-Thr/Tyr_kinase_cat_dom"/>
</dbReference>
<comment type="catalytic activity">
    <reaction evidence="8">
        <text>L-seryl-[protein] + ATP = O-phospho-L-seryl-[protein] + ADP + H(+)</text>
        <dbReference type="Rhea" id="RHEA:17989"/>
        <dbReference type="Rhea" id="RHEA-COMP:9863"/>
        <dbReference type="Rhea" id="RHEA-COMP:11604"/>
        <dbReference type="ChEBI" id="CHEBI:15378"/>
        <dbReference type="ChEBI" id="CHEBI:29999"/>
        <dbReference type="ChEBI" id="CHEBI:30616"/>
        <dbReference type="ChEBI" id="CHEBI:83421"/>
        <dbReference type="ChEBI" id="CHEBI:456216"/>
        <dbReference type="EC" id="2.7.11.1"/>
    </reaction>
</comment>
<dbReference type="GO" id="GO:0005524">
    <property type="term" value="F:ATP binding"/>
    <property type="evidence" value="ECO:0007669"/>
    <property type="project" value="UniProtKB-KW"/>
</dbReference>
<evidence type="ECO:0000256" key="8">
    <source>
        <dbReference type="ARBA" id="ARBA00048679"/>
    </source>
</evidence>
<dbReference type="GO" id="GO:0004674">
    <property type="term" value="F:protein serine/threonine kinase activity"/>
    <property type="evidence" value="ECO:0007669"/>
    <property type="project" value="UniProtKB-KW"/>
</dbReference>
<keyword evidence="9" id="KW-1133">Transmembrane helix</keyword>
<name>A0AAN9JRC4_CLITE</name>
<accession>A0AAN9JRC4</accession>
<dbReference type="SUPFAM" id="SSF56112">
    <property type="entry name" value="Protein kinase-like (PK-like)"/>
    <property type="match status" value="1"/>
</dbReference>
<reference evidence="11 12" key="1">
    <citation type="submission" date="2024-01" db="EMBL/GenBank/DDBJ databases">
        <title>The genomes of 5 underutilized Papilionoideae crops provide insights into root nodulation and disease resistance.</title>
        <authorList>
            <person name="Yuan L."/>
        </authorList>
    </citation>
    <scope>NUCLEOTIDE SEQUENCE [LARGE SCALE GENOMIC DNA]</scope>
    <source>
        <strain evidence="11">LY-2023</strain>
        <tissue evidence="11">Leaf</tissue>
    </source>
</reference>
<keyword evidence="12" id="KW-1185">Reference proteome</keyword>
<evidence type="ECO:0000256" key="9">
    <source>
        <dbReference type="SAM" id="Phobius"/>
    </source>
</evidence>
<sequence>MIKFLCIKIASGRRNSSFYNDEQSLSLLGFAWELWDEDNVVSLKDPNIYDPILEKDIIRCGPKFLNCIRIDIFAGKVDEAGEVLYNGGGQLFFWVNGTRLYHRSGPWNGYIFNGWPLMPVWYLDGWSVMNEDGEKHSDKRRYKRFMIPTVGGIIGMISFAGCVFLISWKCTTKPTEKLCPQWPRMNVNQKLVKLDDQLPLFTFEELATATNNFHSANVIGKGGFGSVYKKENMLIYEYMPNKSLDVILFDPVKKSDLDWPRRFNIIEGISRGLLYLHRDSRLKIIHRDLKAWKLWNEKDIESLIDPEICNAKYRNDISRCVHIGLLCLQEQAKERPIVSMVVSMLNSEIINLPPPSRPAFTERQIVVCADAETSQQRHKTLSINSVTITDMQGR</sequence>
<dbReference type="InterPro" id="IPR011009">
    <property type="entry name" value="Kinase-like_dom_sf"/>
</dbReference>
<keyword evidence="3" id="KW-0808">Transferase</keyword>
<evidence type="ECO:0000256" key="5">
    <source>
        <dbReference type="ARBA" id="ARBA00022777"/>
    </source>
</evidence>
<keyword evidence="5" id="KW-0418">Kinase</keyword>
<keyword evidence="6" id="KW-0067">ATP-binding</keyword>
<feature type="domain" description="Serine-threonine/tyrosine-protein kinase catalytic" evidence="10">
    <location>
        <begin position="206"/>
        <end position="292"/>
    </location>
</feature>
<dbReference type="Pfam" id="PF07714">
    <property type="entry name" value="PK_Tyr_Ser-Thr"/>
    <property type="match status" value="1"/>
</dbReference>
<feature type="transmembrane region" description="Helical" evidence="9">
    <location>
        <begin position="145"/>
        <end position="168"/>
    </location>
</feature>
<organism evidence="11 12">
    <name type="scientific">Clitoria ternatea</name>
    <name type="common">Butterfly pea</name>
    <dbReference type="NCBI Taxonomy" id="43366"/>
    <lineage>
        <taxon>Eukaryota</taxon>
        <taxon>Viridiplantae</taxon>
        <taxon>Streptophyta</taxon>
        <taxon>Embryophyta</taxon>
        <taxon>Tracheophyta</taxon>
        <taxon>Spermatophyta</taxon>
        <taxon>Magnoliopsida</taxon>
        <taxon>eudicotyledons</taxon>
        <taxon>Gunneridae</taxon>
        <taxon>Pentapetalae</taxon>
        <taxon>rosids</taxon>
        <taxon>fabids</taxon>
        <taxon>Fabales</taxon>
        <taxon>Fabaceae</taxon>
        <taxon>Papilionoideae</taxon>
        <taxon>50 kb inversion clade</taxon>
        <taxon>NPAAA clade</taxon>
        <taxon>indigoferoid/millettioid clade</taxon>
        <taxon>Phaseoleae</taxon>
        <taxon>Clitoria</taxon>
    </lineage>
</organism>
<evidence type="ECO:0000256" key="3">
    <source>
        <dbReference type="ARBA" id="ARBA00022679"/>
    </source>
</evidence>
<keyword evidence="9" id="KW-0812">Transmembrane</keyword>
<keyword evidence="9" id="KW-0472">Membrane</keyword>
<protein>
    <recommendedName>
        <fullName evidence="1">non-specific serine/threonine protein kinase</fullName>
        <ecNumber evidence="1">2.7.11.1</ecNumber>
    </recommendedName>
</protein>
<dbReference type="Gene3D" id="3.30.200.20">
    <property type="entry name" value="Phosphorylase Kinase, domain 1"/>
    <property type="match status" value="1"/>
</dbReference>
<evidence type="ECO:0000259" key="10">
    <source>
        <dbReference type="Pfam" id="PF07714"/>
    </source>
</evidence>
<dbReference type="PANTHER" id="PTHR27006:SF606">
    <property type="entry name" value="INTERLEUKIN-1 RECEPTOR-ASSOCIATED KINASE 4"/>
    <property type="match status" value="1"/>
</dbReference>
<dbReference type="Proteomes" id="UP001359559">
    <property type="component" value="Unassembled WGS sequence"/>
</dbReference>
<dbReference type="FunFam" id="1.10.510.10:FF:001023">
    <property type="entry name" value="Os07g0541700 protein"/>
    <property type="match status" value="1"/>
</dbReference>
<dbReference type="EC" id="2.7.11.1" evidence="1"/>
<evidence type="ECO:0000313" key="12">
    <source>
        <dbReference type="Proteomes" id="UP001359559"/>
    </source>
</evidence>
<proteinExistence type="predicted"/>